<proteinExistence type="inferred from homology"/>
<feature type="signal peptide" evidence="4">
    <location>
        <begin position="1"/>
        <end position="27"/>
    </location>
</feature>
<evidence type="ECO:0000256" key="1">
    <source>
        <dbReference type="ARBA" id="ARBA00010746"/>
    </source>
</evidence>
<evidence type="ECO:0000256" key="3">
    <source>
        <dbReference type="ARBA" id="ARBA00022525"/>
    </source>
</evidence>
<gene>
    <name evidence="5" type="primary">DIR23</name>
    <name evidence="5" type="ORF">CR513_25061</name>
</gene>
<comment type="caution">
    <text evidence="5">The sequence shown here is derived from an EMBL/GenBank/DDBJ whole genome shotgun (WGS) entry which is preliminary data.</text>
</comment>
<sequence length="186" mass="20266">MAPSFSSPMKFPSLSMLLILFIYQAYGQLPQPVPDQTTLVFYMQDIASGPNATVAAVSGIKGKDWSYTTFGTIFVVDDPVMLSSSPTSPIVGRAQGLLTASAHDDANVKVVLSIVFNNSQYNGSTLEIQGVSRQLENFREVSVVSGTGKFRFARGYAVLQTESYDPATTHSIIRLTVLLRLFRSTK</sequence>
<protein>
    <recommendedName>
        <fullName evidence="4">Dirigent protein</fullName>
    </recommendedName>
</protein>
<evidence type="ECO:0000256" key="4">
    <source>
        <dbReference type="RuleBase" id="RU363099"/>
    </source>
</evidence>
<dbReference type="Proteomes" id="UP000257109">
    <property type="component" value="Unassembled WGS sequence"/>
</dbReference>
<dbReference type="AlphaFoldDB" id="A0A371GQD1"/>
<evidence type="ECO:0000256" key="2">
    <source>
        <dbReference type="ARBA" id="ARBA00011738"/>
    </source>
</evidence>
<dbReference type="OrthoDB" id="1925209at2759"/>
<feature type="chain" id="PRO_5016487881" description="Dirigent protein" evidence="4">
    <location>
        <begin position="28"/>
        <end position="186"/>
    </location>
</feature>
<comment type="subcellular location">
    <subcellularLocation>
        <location evidence="4">Secreted</location>
        <location evidence="4">Extracellular space</location>
        <location evidence="4">Apoplast</location>
    </subcellularLocation>
</comment>
<accession>A0A371GQD1</accession>
<evidence type="ECO:0000313" key="5">
    <source>
        <dbReference type="EMBL" id="RDX92759.1"/>
    </source>
</evidence>
<keyword evidence="4" id="KW-0052">Apoplast</keyword>
<comment type="similarity">
    <text evidence="1 4">Belongs to the plant dirigent protein family.</text>
</comment>
<dbReference type="Gene3D" id="2.40.480.10">
    <property type="entry name" value="Allene oxide cyclase-like"/>
    <property type="match status" value="1"/>
</dbReference>
<reference evidence="5" key="1">
    <citation type="submission" date="2018-05" db="EMBL/GenBank/DDBJ databases">
        <title>Draft genome of Mucuna pruriens seed.</title>
        <authorList>
            <person name="Nnadi N.E."/>
            <person name="Vos R."/>
            <person name="Hasami M.H."/>
            <person name="Devisetty U.K."/>
            <person name="Aguiy J.C."/>
        </authorList>
    </citation>
    <scope>NUCLEOTIDE SEQUENCE [LARGE SCALE GENOMIC DNA]</scope>
    <source>
        <strain evidence="5">JCA_2017</strain>
    </source>
</reference>
<feature type="non-terminal residue" evidence="5">
    <location>
        <position position="1"/>
    </location>
</feature>
<dbReference type="InterPro" id="IPR004265">
    <property type="entry name" value="Dirigent"/>
</dbReference>
<keyword evidence="4" id="KW-0732">Signal</keyword>
<dbReference type="EMBL" id="QJKJ01004788">
    <property type="protein sequence ID" value="RDX92759.1"/>
    <property type="molecule type" value="Genomic_DNA"/>
</dbReference>
<dbReference type="STRING" id="157652.A0A371GQD1"/>
<organism evidence="5 6">
    <name type="scientific">Mucuna pruriens</name>
    <name type="common">Velvet bean</name>
    <name type="synonym">Dolichos pruriens</name>
    <dbReference type="NCBI Taxonomy" id="157652"/>
    <lineage>
        <taxon>Eukaryota</taxon>
        <taxon>Viridiplantae</taxon>
        <taxon>Streptophyta</taxon>
        <taxon>Embryophyta</taxon>
        <taxon>Tracheophyta</taxon>
        <taxon>Spermatophyta</taxon>
        <taxon>Magnoliopsida</taxon>
        <taxon>eudicotyledons</taxon>
        <taxon>Gunneridae</taxon>
        <taxon>Pentapetalae</taxon>
        <taxon>rosids</taxon>
        <taxon>fabids</taxon>
        <taxon>Fabales</taxon>
        <taxon>Fabaceae</taxon>
        <taxon>Papilionoideae</taxon>
        <taxon>50 kb inversion clade</taxon>
        <taxon>NPAAA clade</taxon>
        <taxon>indigoferoid/millettioid clade</taxon>
        <taxon>Phaseoleae</taxon>
        <taxon>Mucuna</taxon>
    </lineage>
</organism>
<dbReference type="PANTHER" id="PTHR21495">
    <property type="entry name" value="NUCLEOPORIN-RELATED"/>
    <property type="match status" value="1"/>
</dbReference>
<keyword evidence="3 4" id="KW-0964">Secreted</keyword>
<name>A0A371GQD1_MUCPR</name>
<dbReference type="GO" id="GO:0009699">
    <property type="term" value="P:phenylpropanoid biosynthetic process"/>
    <property type="evidence" value="ECO:0007669"/>
    <property type="project" value="UniProtKB-ARBA"/>
</dbReference>
<dbReference type="InterPro" id="IPR044859">
    <property type="entry name" value="Allene_oxi_cyc_Dirigent"/>
</dbReference>
<comment type="subunit">
    <text evidence="2 4">Homodimer.</text>
</comment>
<evidence type="ECO:0000313" key="6">
    <source>
        <dbReference type="Proteomes" id="UP000257109"/>
    </source>
</evidence>
<keyword evidence="6" id="KW-1185">Reference proteome</keyword>
<comment type="function">
    <text evidence="4">Dirigent proteins impart stereoselectivity on the phenoxy radical-coupling reaction, yielding optically active lignans from two molecules of coniferyl alcohol in the biosynthesis of lignans, flavonolignans, and alkaloids and thus plays a central role in plant secondary metabolism.</text>
</comment>
<dbReference type="Pfam" id="PF03018">
    <property type="entry name" value="Dirigent"/>
    <property type="match status" value="1"/>
</dbReference>
<dbReference type="GO" id="GO:0048046">
    <property type="term" value="C:apoplast"/>
    <property type="evidence" value="ECO:0007669"/>
    <property type="project" value="UniProtKB-SubCell"/>
</dbReference>